<dbReference type="AlphaFoldDB" id="A0A9X2FH12"/>
<dbReference type="EMBL" id="JAMXLR010000036">
    <property type="protein sequence ID" value="MCO6044296.1"/>
    <property type="molecule type" value="Genomic_DNA"/>
</dbReference>
<dbReference type="InterPro" id="IPR052063">
    <property type="entry name" value="Polysaccharide_Lyase_1"/>
</dbReference>
<dbReference type="SUPFAM" id="SSF51126">
    <property type="entry name" value="Pectin lyase-like"/>
    <property type="match status" value="1"/>
</dbReference>
<organism evidence="4 5">
    <name type="scientific">Aeoliella straminimaris</name>
    <dbReference type="NCBI Taxonomy" id="2954799"/>
    <lineage>
        <taxon>Bacteria</taxon>
        <taxon>Pseudomonadati</taxon>
        <taxon>Planctomycetota</taxon>
        <taxon>Planctomycetia</taxon>
        <taxon>Pirellulales</taxon>
        <taxon>Lacipirellulaceae</taxon>
        <taxon>Aeoliella</taxon>
    </lineage>
</organism>
<keyword evidence="5" id="KW-1185">Reference proteome</keyword>
<reference evidence="4" key="1">
    <citation type="submission" date="2022-06" db="EMBL/GenBank/DDBJ databases">
        <title>Aeoliella straminimaris, a novel planctomycete from sediments.</title>
        <authorList>
            <person name="Vitorino I.R."/>
            <person name="Lage O.M."/>
        </authorList>
    </citation>
    <scope>NUCLEOTIDE SEQUENCE</scope>
    <source>
        <strain evidence="4">ICT_H6.2</strain>
    </source>
</reference>
<evidence type="ECO:0008006" key="6">
    <source>
        <dbReference type="Google" id="ProtNLM"/>
    </source>
</evidence>
<dbReference type="Proteomes" id="UP001155241">
    <property type="component" value="Unassembled WGS sequence"/>
</dbReference>
<gene>
    <name evidence="4" type="ORF">NG895_10295</name>
</gene>
<accession>A0A9X2FH12</accession>
<proteinExistence type="predicted"/>
<dbReference type="PANTHER" id="PTHR42970">
    <property type="entry name" value="PECTATE LYASE C-RELATED"/>
    <property type="match status" value="1"/>
</dbReference>
<protein>
    <recommendedName>
        <fullName evidence="6">Pectate lyase</fullName>
    </recommendedName>
</protein>
<evidence type="ECO:0000256" key="1">
    <source>
        <dbReference type="ARBA" id="ARBA00022723"/>
    </source>
</evidence>
<feature type="region of interest" description="Disordered" evidence="3">
    <location>
        <begin position="491"/>
        <end position="520"/>
    </location>
</feature>
<dbReference type="Gene3D" id="2.160.20.10">
    <property type="entry name" value="Single-stranded right-handed beta-helix, Pectin lyase-like"/>
    <property type="match status" value="1"/>
</dbReference>
<keyword evidence="2" id="KW-0325">Glycoprotein</keyword>
<dbReference type="InterPro" id="IPR012334">
    <property type="entry name" value="Pectin_lyas_fold"/>
</dbReference>
<dbReference type="InterPro" id="IPR011050">
    <property type="entry name" value="Pectin_lyase_fold/virulence"/>
</dbReference>
<name>A0A9X2FH12_9BACT</name>
<evidence type="ECO:0000313" key="4">
    <source>
        <dbReference type="EMBL" id="MCO6044296.1"/>
    </source>
</evidence>
<dbReference type="PANTHER" id="PTHR42970:SF1">
    <property type="entry name" value="PECTATE LYASE C-RELATED"/>
    <property type="match status" value="1"/>
</dbReference>
<evidence type="ECO:0000256" key="3">
    <source>
        <dbReference type="SAM" id="MobiDB-lite"/>
    </source>
</evidence>
<comment type="caution">
    <text evidence="4">The sequence shown here is derived from an EMBL/GenBank/DDBJ whole genome shotgun (WGS) entry which is preliminary data.</text>
</comment>
<dbReference type="RefSeq" id="WP_252852399.1">
    <property type="nucleotide sequence ID" value="NZ_JAMXLR010000036.1"/>
</dbReference>
<evidence type="ECO:0000313" key="5">
    <source>
        <dbReference type="Proteomes" id="UP001155241"/>
    </source>
</evidence>
<keyword evidence="1" id="KW-0479">Metal-binding</keyword>
<sequence length="520" mass="55732">MGLALCAGPSLGALPAFPGAVGQAASTTGGRGGDVYHVTTLQDYNSDADEQKLPGSLRHAIRSAEGPRTVVFDVSGPIELKCPLEILKSNLTIAGQSSPGGITLWGYPLEISKCSDVVVRHLRIRLGDFNAEHDADGHRGGFVGGNNDLKASTANAVSIHGGAERVLLDHLSVCWGMDETLSVTKCRDVTVQHCLIAESLRRSFHAKGSHGYGSLVRGELTPADQAAGVGGFTFYQNMWAHHDARNPSIAGQQRLDPSQQEADRRRADVNVVNCLVYDWGSQATHRSNYGEVRINLLANYYANGPAKDAKYFFRGTPTARTFLRHSGNVHDRSVDGVCNGELIDTTRDIAAGFRDMRDDDEIVLADPPFPFLGNLEGHVQSAREAVESIQHGVGSSLWRDAVDTRVIDSFATGTGGLIDSQEQLRHGGQLPGIDDLKVEERPADFDVDRDGMADAFERQHGLSPDDAGDANALGLSNAGYTNLEVYLNSLVENASGTPSPPGGNSDNARRSGTSLRQPTR</sequence>
<dbReference type="GO" id="GO:0046872">
    <property type="term" value="F:metal ion binding"/>
    <property type="evidence" value="ECO:0007669"/>
    <property type="project" value="UniProtKB-KW"/>
</dbReference>
<evidence type="ECO:0000256" key="2">
    <source>
        <dbReference type="ARBA" id="ARBA00023180"/>
    </source>
</evidence>